<dbReference type="Gene3D" id="3.40.50.300">
    <property type="entry name" value="P-loop containing nucleotide triphosphate hydrolases"/>
    <property type="match status" value="1"/>
</dbReference>
<dbReference type="Pfam" id="PF03477">
    <property type="entry name" value="ATP-cone"/>
    <property type="match status" value="1"/>
</dbReference>
<protein>
    <recommendedName>
        <fullName evidence="5">2-phosphoglycerate kinase</fullName>
        <shortName evidence="5">2PGK</shortName>
        <ecNumber evidence="5">2.7.2.16</ecNumber>
    </recommendedName>
</protein>
<reference evidence="7 8" key="1">
    <citation type="submission" date="2017-08" db="EMBL/GenBank/DDBJ databases">
        <title>Resequencing and Reannotation of the genome of Pyrococcus furiosus type strain DSM3638.</title>
        <authorList>
            <person name="Reichelt R.M."/>
            <person name="Bunk B."/>
        </authorList>
    </citation>
    <scope>NUCLEOTIDE SEQUENCE [LARGE SCALE GENOMIC DNA]</scope>
    <source>
        <strain evidence="7 8">DSM 3638</strain>
    </source>
</reference>
<keyword evidence="3 5" id="KW-0418">Kinase</keyword>
<keyword evidence="1 5" id="KW-0808">Transferase</keyword>
<dbReference type="PROSITE" id="PS51161">
    <property type="entry name" value="ATP_CONE"/>
    <property type="match status" value="1"/>
</dbReference>
<dbReference type="GO" id="GO:0005524">
    <property type="term" value="F:ATP binding"/>
    <property type="evidence" value="ECO:0007669"/>
    <property type="project" value="UniProtKB-UniRule"/>
</dbReference>
<dbReference type="KEGG" id="pfu:PF0078"/>
<keyword evidence="4 5" id="KW-0067">ATP-binding</keyword>
<dbReference type="OrthoDB" id="358692at2157"/>
<dbReference type="GO" id="GO:0016301">
    <property type="term" value="F:kinase activity"/>
    <property type="evidence" value="ECO:0007669"/>
    <property type="project" value="UniProtKB-KW"/>
</dbReference>
<comment type="similarity">
    <text evidence="5">Belongs to the 2-phosphoglycerate kinase family.</text>
</comment>
<comment type="catalytic activity">
    <reaction evidence="5">
        <text>(2R)-2-phosphoglycerate + ATP = (2R)-2,3-bisphosphoglycerate + ADP + H(+)</text>
        <dbReference type="Rhea" id="RHEA:42408"/>
        <dbReference type="ChEBI" id="CHEBI:15378"/>
        <dbReference type="ChEBI" id="CHEBI:30616"/>
        <dbReference type="ChEBI" id="CHEBI:58248"/>
        <dbReference type="ChEBI" id="CHEBI:58289"/>
        <dbReference type="ChEBI" id="CHEBI:456216"/>
        <dbReference type="EC" id="2.7.2.16"/>
    </reaction>
</comment>
<dbReference type="Proteomes" id="UP000324354">
    <property type="component" value="Chromosome"/>
</dbReference>
<proteinExistence type="inferred from homology"/>
<evidence type="ECO:0000256" key="4">
    <source>
        <dbReference type="ARBA" id="ARBA00022840"/>
    </source>
</evidence>
<dbReference type="InterPro" id="IPR020872">
    <property type="entry name" value="2PKG"/>
</dbReference>
<dbReference type="EMBL" id="CP023154">
    <property type="protein sequence ID" value="QEK77812.1"/>
    <property type="molecule type" value="Genomic_DNA"/>
</dbReference>
<evidence type="ECO:0000259" key="6">
    <source>
        <dbReference type="PROSITE" id="PS51161"/>
    </source>
</evidence>
<comment type="function">
    <text evidence="5">Catalyzes the phosphorylation of 2-phosphoglycerate to 2,3-diphosphoglycerate. Involved in the biosynthesis of cyclic 2,3-bisphosphoglycerate, a thermoprotectant.</text>
</comment>
<dbReference type="HAMAP" id="MF_00769">
    <property type="entry name" value="2PGK"/>
    <property type="match status" value="1"/>
</dbReference>
<evidence type="ECO:0000256" key="1">
    <source>
        <dbReference type="ARBA" id="ARBA00022679"/>
    </source>
</evidence>
<dbReference type="NCBIfam" id="NF003259">
    <property type="entry name" value="PRK04220.1"/>
    <property type="match status" value="1"/>
</dbReference>
<evidence type="ECO:0000313" key="7">
    <source>
        <dbReference type="EMBL" id="QEK77812.1"/>
    </source>
</evidence>
<comment type="pathway">
    <text evidence="5">Thermoadapter biosynthesis; cyclic 2,3-diphosphoglycerate biosynthesis; cyclic 2,3-diphosphoglycerate from 2-phospho-D-glycerate: step 1/2.</text>
</comment>
<keyword evidence="2 5" id="KW-0547">Nucleotide-binding</keyword>
<dbReference type="PANTHER" id="PTHR33477:SF3">
    <property type="entry name" value="P-LOOP NTPASE DOMAIN-CONTAINING PROTEIN LPA1 HOMOLOG 1"/>
    <property type="match status" value="1"/>
</dbReference>
<evidence type="ECO:0000256" key="2">
    <source>
        <dbReference type="ARBA" id="ARBA00022741"/>
    </source>
</evidence>
<dbReference type="GeneID" id="41711866"/>
<dbReference type="EC" id="2.7.2.16" evidence="5"/>
<dbReference type="RefSeq" id="WP_011011190.1">
    <property type="nucleotide sequence ID" value="NC_003413.1"/>
</dbReference>
<comment type="cofactor">
    <cofactor evidence="5">
        <name>a divalent metal cation</name>
        <dbReference type="ChEBI" id="CHEBI:60240"/>
    </cofactor>
</comment>
<dbReference type="UniPathway" id="UPA00551">
    <property type="reaction ID" value="UER00609"/>
</dbReference>
<dbReference type="GO" id="GO:0016774">
    <property type="term" value="F:phosphotransferase activity, carboxyl group as acceptor"/>
    <property type="evidence" value="ECO:0007669"/>
    <property type="project" value="UniProtKB-UniRule"/>
</dbReference>
<evidence type="ECO:0000313" key="8">
    <source>
        <dbReference type="Proteomes" id="UP000324354"/>
    </source>
</evidence>
<organism evidence="7 8">
    <name type="scientific">Pyrococcus furiosus (strain ATCC 43587 / DSM 3638 / JCM 8422 / Vc1)</name>
    <dbReference type="NCBI Taxonomy" id="186497"/>
    <lineage>
        <taxon>Archaea</taxon>
        <taxon>Methanobacteriati</taxon>
        <taxon>Methanobacteriota</taxon>
        <taxon>Thermococci</taxon>
        <taxon>Thermococcales</taxon>
        <taxon>Thermococcaceae</taxon>
        <taxon>Pyrococcus</taxon>
    </lineage>
</organism>
<feature type="domain" description="ATP-cone" evidence="6">
    <location>
        <begin position="2"/>
        <end position="89"/>
    </location>
</feature>
<dbReference type="InterPro" id="IPR027417">
    <property type="entry name" value="P-loop_NTPase"/>
</dbReference>
<dbReference type="AlphaFoldDB" id="A0A5C0XMB8"/>
<name>A0A5C0XMB8_PYRFU</name>
<sequence length="302" mass="34670">MIKVIERDGKVRLPFSRGILTRSITSVGVDVDLAYAIATEVQEELIRQGKKVVTKEEIRNITYQKLVEKGFKEEAKRYLFWRRFRKLKIPLIILLGGPTGVGKSTIATELAFRLGIRSVIGTDTIREVMRKIITPELLPTIHTSTFLAWKELRGTVTGSPIIAGFESQVNAVAVGVNAVIQRAIKEGLNAIIEGIHLVPGFIKIDYEMAFMYMIVARSREELEARFYERTRYSKRSAQYYISHLDEIMEIQEYLIKKAREYRVPIIENVELEKTISTIMEDIMEKTVEIMKKKGLDMLEEPK</sequence>
<dbReference type="SUPFAM" id="SSF52540">
    <property type="entry name" value="P-loop containing nucleoside triphosphate hydrolases"/>
    <property type="match status" value="1"/>
</dbReference>
<gene>
    <name evidence="5" type="primary">pgk2</name>
    <name evidence="7" type="ORF">PFDSM3638_00320</name>
</gene>
<accession>A0A5C0XMB8</accession>
<evidence type="ECO:0000256" key="5">
    <source>
        <dbReference type="HAMAP-Rule" id="MF_00769"/>
    </source>
</evidence>
<dbReference type="InterPro" id="IPR005144">
    <property type="entry name" value="ATP-cone_dom"/>
</dbReference>
<dbReference type="PANTHER" id="PTHR33477">
    <property type="entry name" value="P-LOOP NTPASE DOMAIN-CONTAINING PROTEIN LPA1 HOMOLOG 1"/>
    <property type="match status" value="1"/>
</dbReference>
<dbReference type="GeneID" id="13301030"/>
<evidence type="ECO:0000256" key="3">
    <source>
        <dbReference type="ARBA" id="ARBA00022777"/>
    </source>
</evidence>